<dbReference type="VEuPathDB" id="FungiDB:DIURU_000007"/>
<protein>
    <recommendedName>
        <fullName evidence="4">Thioredoxin domain-containing protein</fullName>
    </recommendedName>
</protein>
<evidence type="ECO:0000313" key="2">
    <source>
        <dbReference type="EMBL" id="KAA8908694.1"/>
    </source>
</evidence>
<organism evidence="2 3">
    <name type="scientific">Diutina rugosa</name>
    <name type="common">Yeast</name>
    <name type="synonym">Candida rugosa</name>
    <dbReference type="NCBI Taxonomy" id="5481"/>
    <lineage>
        <taxon>Eukaryota</taxon>
        <taxon>Fungi</taxon>
        <taxon>Dikarya</taxon>
        <taxon>Ascomycota</taxon>
        <taxon>Saccharomycotina</taxon>
        <taxon>Pichiomycetes</taxon>
        <taxon>Debaryomycetaceae</taxon>
        <taxon>Diutina</taxon>
    </lineage>
</organism>
<dbReference type="Proteomes" id="UP000449547">
    <property type="component" value="Unassembled WGS sequence"/>
</dbReference>
<sequence length="177" mass="20431">MLEFVAIPVVLGLMLAIRPVRQTVFHTSRVAVRTLFGGWLKAFQTQRLIYPPKPSELTTNNRIFENWVQSYQELLRYTSFKEPTLINFSLPDENSNKVTQTLWDILANRDQYPNGNEQINCVNVMADGTDGNEMMLHYGVGKLPQIVLLKKQMPVGRYIPGNNFNPEDLRHWISTIH</sequence>
<feature type="signal peptide" evidence="1">
    <location>
        <begin position="1"/>
        <end position="22"/>
    </location>
</feature>
<evidence type="ECO:0000313" key="3">
    <source>
        <dbReference type="Proteomes" id="UP000449547"/>
    </source>
</evidence>
<reference evidence="2 3" key="1">
    <citation type="submission" date="2019-07" db="EMBL/GenBank/DDBJ databases">
        <title>Genome assembly of two rare yeast pathogens: Diutina rugosa and Trichomonascus ciferrii.</title>
        <authorList>
            <person name="Mixao V."/>
            <person name="Saus E."/>
            <person name="Hansen A."/>
            <person name="Lass-Flor C."/>
            <person name="Gabaldon T."/>
        </authorList>
    </citation>
    <scope>NUCLEOTIDE SEQUENCE [LARGE SCALE GENOMIC DNA]</scope>
    <source>
        <strain evidence="2 3">CBS 613</strain>
    </source>
</reference>
<name>A0A642UZV8_DIURU</name>
<dbReference type="EMBL" id="SWFT01000004">
    <property type="protein sequence ID" value="KAA8908694.1"/>
    <property type="molecule type" value="Genomic_DNA"/>
</dbReference>
<dbReference type="GeneID" id="54778660"/>
<keyword evidence="3" id="KW-1185">Reference proteome</keyword>
<feature type="chain" id="PRO_5025029638" description="Thioredoxin domain-containing protein" evidence="1">
    <location>
        <begin position="23"/>
        <end position="177"/>
    </location>
</feature>
<dbReference type="AlphaFoldDB" id="A0A642UZV8"/>
<comment type="caution">
    <text evidence="2">The sequence shown here is derived from an EMBL/GenBank/DDBJ whole genome shotgun (WGS) entry which is preliminary data.</text>
</comment>
<dbReference type="OrthoDB" id="19690at2759"/>
<dbReference type="OMA" id="QFTTQNR"/>
<dbReference type="RefSeq" id="XP_034015122.1">
    <property type="nucleotide sequence ID" value="XM_034158976.1"/>
</dbReference>
<evidence type="ECO:0008006" key="4">
    <source>
        <dbReference type="Google" id="ProtNLM"/>
    </source>
</evidence>
<evidence type="ECO:0000256" key="1">
    <source>
        <dbReference type="SAM" id="SignalP"/>
    </source>
</evidence>
<proteinExistence type="predicted"/>
<accession>A0A642UZV8</accession>
<gene>
    <name evidence="2" type="ORF">DIURU_000007</name>
</gene>
<keyword evidence="1" id="KW-0732">Signal</keyword>